<organism evidence="1 2">
    <name type="scientific">Rummeliibacillus stabekisii</name>
    <dbReference type="NCBI Taxonomy" id="241244"/>
    <lineage>
        <taxon>Bacteria</taxon>
        <taxon>Bacillati</taxon>
        <taxon>Bacillota</taxon>
        <taxon>Bacilli</taxon>
        <taxon>Bacillales</taxon>
        <taxon>Caryophanaceae</taxon>
        <taxon>Rummeliibacillus</taxon>
    </lineage>
</organism>
<accession>A0A143HE63</accession>
<evidence type="ECO:0000313" key="2">
    <source>
        <dbReference type="Proteomes" id="UP000076021"/>
    </source>
</evidence>
<dbReference type="OrthoDB" id="2708249at2"/>
<dbReference type="Pfam" id="PF13730">
    <property type="entry name" value="HTH_36"/>
    <property type="match status" value="1"/>
</dbReference>
<evidence type="ECO:0000313" key="1">
    <source>
        <dbReference type="EMBL" id="AMX00014.1"/>
    </source>
</evidence>
<gene>
    <name evidence="1" type="ORF">ATY39_11625</name>
</gene>
<dbReference type="KEGG" id="rst:ATY39_11625"/>
<dbReference type="EMBL" id="CP014806">
    <property type="protein sequence ID" value="AMX00014.1"/>
    <property type="molecule type" value="Genomic_DNA"/>
</dbReference>
<reference evidence="1 2" key="1">
    <citation type="journal article" date="2016" name="Genome Announc.">
        <title>Whole-Genome Sequence of Rummeliibacillus stabekisii Strain PP9 Isolated from Antarctic Soil.</title>
        <authorList>
            <person name="da Mota F.F."/>
            <person name="Vollu R.E."/>
            <person name="Jurelevicius D."/>
            <person name="Seldin L."/>
        </authorList>
    </citation>
    <scope>NUCLEOTIDE SEQUENCE [LARGE SCALE GENOMIC DNA]</scope>
    <source>
        <strain evidence="1 2">PP9</strain>
    </source>
</reference>
<dbReference type="Gene3D" id="1.10.10.10">
    <property type="entry name" value="Winged helix-like DNA-binding domain superfamily/Winged helix DNA-binding domain"/>
    <property type="match status" value="1"/>
</dbReference>
<reference evidence="2" key="2">
    <citation type="submission" date="2016-03" db="EMBL/GenBank/DDBJ databases">
        <authorList>
            <person name="Seldin L."/>
        </authorList>
    </citation>
    <scope>NUCLEOTIDE SEQUENCE [LARGE SCALE GENOMIC DNA]</scope>
    <source>
        <strain evidence="2">PP9</strain>
    </source>
</reference>
<dbReference type="InterPro" id="IPR036388">
    <property type="entry name" value="WH-like_DNA-bd_sf"/>
</dbReference>
<dbReference type="RefSeq" id="WP_066789947.1">
    <property type="nucleotide sequence ID" value="NZ_CP014806.1"/>
</dbReference>
<proteinExistence type="predicted"/>
<name>A0A143HE63_9BACL</name>
<sequence length="281" mass="32878">MARFEYLAPYTSFTTVQEMDEQVEQHIRKHYYNLTPSDKAVLYKMASHALDYPGACHLKAQTIAGALGISVRTVFRTLKRLEEFQIIQRIQTKKMNGIKGANIFSILPCDDTLVVAQQEEAETPCESKVEAVQLEQEPSFSSNPKHQYGKHTYPMLNTSLRNRIFHYLSSTTGNTSETKKFVDIVYKQLKPLLEWEIYQVRKQQLEDISFTAFKETIQQTKRQFITNPFGYMYKKLDRKLERFTVEVMEFYEEESRNGSEVRMGFLQKSKEIVITYLDNNL</sequence>
<dbReference type="InterPro" id="IPR036390">
    <property type="entry name" value="WH_DNA-bd_sf"/>
</dbReference>
<dbReference type="SUPFAM" id="SSF46785">
    <property type="entry name" value="Winged helix' DNA-binding domain"/>
    <property type="match status" value="1"/>
</dbReference>
<dbReference type="STRING" id="241244.ATY39_11625"/>
<dbReference type="Proteomes" id="UP000076021">
    <property type="component" value="Chromosome"/>
</dbReference>
<protein>
    <recommendedName>
        <fullName evidence="3">Helix-turn-helix domain-containing protein</fullName>
    </recommendedName>
</protein>
<evidence type="ECO:0008006" key="3">
    <source>
        <dbReference type="Google" id="ProtNLM"/>
    </source>
</evidence>
<dbReference type="AlphaFoldDB" id="A0A143HE63"/>
<keyword evidence="2" id="KW-1185">Reference proteome</keyword>